<feature type="transmembrane region" description="Helical" evidence="2">
    <location>
        <begin position="644"/>
        <end position="666"/>
    </location>
</feature>
<keyword evidence="2" id="KW-0472">Membrane</keyword>
<evidence type="ECO:0000256" key="3">
    <source>
        <dbReference type="SAM" id="SignalP"/>
    </source>
</evidence>
<evidence type="ECO:0000256" key="1">
    <source>
        <dbReference type="SAM" id="MobiDB-lite"/>
    </source>
</evidence>
<dbReference type="RefSeq" id="WP_199493449.1">
    <property type="nucleotide sequence ID" value="NZ_JAEMOP010000009.1"/>
</dbReference>
<evidence type="ECO:0000313" key="6">
    <source>
        <dbReference type="Proteomes" id="UP000621390"/>
    </source>
</evidence>
<dbReference type="InterPro" id="IPR027628">
    <property type="entry name" value="DotA_TraY"/>
</dbReference>
<dbReference type="AlphaFoldDB" id="A0A8I1G6H1"/>
<keyword evidence="7" id="KW-1185">Reference proteome</keyword>
<evidence type="ECO:0000313" key="4">
    <source>
        <dbReference type="EMBL" id="MBJ7265563.1"/>
    </source>
</evidence>
<comment type="caution">
    <text evidence="5">The sequence shown here is derived from an EMBL/GenBank/DDBJ whole genome shotgun (WGS) entry which is preliminary data.</text>
</comment>
<reference evidence="5 7" key="1">
    <citation type="submission" date="2020-09" db="EMBL/GenBank/DDBJ databases">
        <title>Draft Genomes of Bacterial Isolates from North Pond Shallow Sediments.</title>
        <authorList>
            <person name="Kiel Reese B."/>
            <person name="Mullis M."/>
            <person name="Weisend R.E."/>
        </authorList>
    </citation>
    <scope>NUCLEOTIDE SEQUENCE</scope>
    <source>
        <strain evidence="5">KJE-2</strain>
        <strain evidence="4 7">KJE-3</strain>
    </source>
</reference>
<name>A0A8I1G6H1_9GAMM</name>
<organism evidence="5 6">
    <name type="scientific">Idiomarina abyssalis</name>
    <dbReference type="NCBI Taxonomy" id="86102"/>
    <lineage>
        <taxon>Bacteria</taxon>
        <taxon>Pseudomonadati</taxon>
        <taxon>Pseudomonadota</taxon>
        <taxon>Gammaproteobacteria</taxon>
        <taxon>Alteromonadales</taxon>
        <taxon>Idiomarinaceae</taxon>
        <taxon>Idiomarina</taxon>
    </lineage>
</organism>
<accession>A0A8I1G6H1</accession>
<evidence type="ECO:0000313" key="7">
    <source>
        <dbReference type="Proteomes" id="UP000655994"/>
    </source>
</evidence>
<feature type="transmembrane region" description="Helical" evidence="2">
    <location>
        <begin position="768"/>
        <end position="791"/>
    </location>
</feature>
<gene>
    <name evidence="4" type="ORF">JHC10_01260</name>
    <name evidence="5" type="ORF">JHC11_12280</name>
</gene>
<dbReference type="NCBIfam" id="TIGR04346">
    <property type="entry name" value="DotA_TraY"/>
    <property type="match status" value="1"/>
</dbReference>
<keyword evidence="3" id="KW-0732">Signal</keyword>
<feature type="transmembrane region" description="Helical" evidence="2">
    <location>
        <begin position="223"/>
        <end position="248"/>
    </location>
</feature>
<keyword evidence="2" id="KW-1133">Transmembrane helix</keyword>
<feature type="transmembrane region" description="Helical" evidence="2">
    <location>
        <begin position="673"/>
        <end position="696"/>
    </location>
</feature>
<feature type="transmembrane region" description="Helical" evidence="2">
    <location>
        <begin position="742"/>
        <end position="762"/>
    </location>
</feature>
<keyword evidence="2" id="KW-0812">Transmembrane</keyword>
<protein>
    <submittedName>
        <fullName evidence="5">DotA/TraY family protein</fullName>
    </submittedName>
</protein>
<evidence type="ECO:0000313" key="5">
    <source>
        <dbReference type="EMBL" id="MBJ7316763.1"/>
    </source>
</evidence>
<sequence>MKFPRLLSLLALLWGASIQANTAPTYTEGPIPDPSGVIVGEWTPEEIRNYLNHREALLDSEYQRYLERMQLSAANYQNAGNNLNVVNTANLDLPSIVQDWDFAPSQTDQGTVILKKLLGEPVDRVIDWLGGEGMPSSEAPQVTALTQMLGVLSYLALGISMILLVYGALTLGSLMLSNGNRASFFSEMKEKPGELVQVGVRMSTGFLGNIPLPSFGGLNPAQLLVLSSFIIGLGIASKLAIAVAPVFYTTPVVNASLPTDEVNNLATHMLNMQVCSIIQAKNSNDTTLANFKKAAVKGKYTHDGDTSYASMGESLDIIRVTANVPDADACGSFYVTTTDGDSAYIPDFIESVMVDNAADSMTDELSNAYKVSVMEVAAIKLYYNLMPLALLATNDAAMRKEIVGLREGDPEYDKWIAIYYRAIDTFESDVNRIMRIAENTPLFREAGEKFKRNVTENGALLSGVYYTLMARQQNMLASAIESSIPEIEEVDLDRVIDSTWYMEFFGLSDPSSQPYVRATSVLEVLINSARRLSPTDASSLMQLNEATSKDSVFGLAIAEFGRSVSEAATGFARLGEYSSRSNPDPLLEIHSMGVKLQQVALGIMAGGALLDKMPADRLSESSDKIKEEKEGKTNNGFMGRASDLASASATTALQVLLLIGFIYSIIIPSLPFVMFFMATLGLFTLLIKGLVAAPFWFSMFNHPQGRDMIGRGGAGYPLIVSLLLSPVLLIVGLYAAMAMNRIVGYLANLTIMPGVQIMNNGFTAPSNFISLFVIYGIVVLVATYKNFGLIYELRQSVLRFMGVESAYTDFGEDRMQMAVAGLGSSAGGYLSGAAGKVQQRQEGRKQAANRLTNDGKEGKGE</sequence>
<feature type="transmembrane region" description="Helical" evidence="2">
    <location>
        <begin position="151"/>
        <end position="176"/>
    </location>
</feature>
<dbReference type="Proteomes" id="UP000621390">
    <property type="component" value="Unassembled WGS sequence"/>
</dbReference>
<proteinExistence type="predicted"/>
<dbReference type="EMBL" id="JAEMOP010000009">
    <property type="protein sequence ID" value="MBJ7316763.1"/>
    <property type="molecule type" value="Genomic_DNA"/>
</dbReference>
<feature type="transmembrane region" description="Helical" evidence="2">
    <location>
        <begin position="716"/>
        <end position="735"/>
    </location>
</feature>
<dbReference type="EMBL" id="JAEMOS010000002">
    <property type="protein sequence ID" value="MBJ7265563.1"/>
    <property type="molecule type" value="Genomic_DNA"/>
</dbReference>
<feature type="signal peptide" evidence="3">
    <location>
        <begin position="1"/>
        <end position="22"/>
    </location>
</feature>
<evidence type="ECO:0000256" key="2">
    <source>
        <dbReference type="SAM" id="Phobius"/>
    </source>
</evidence>
<feature type="region of interest" description="Disordered" evidence="1">
    <location>
        <begin position="833"/>
        <end position="861"/>
    </location>
</feature>
<feature type="chain" id="PRO_5034868052" evidence="3">
    <location>
        <begin position="23"/>
        <end position="861"/>
    </location>
</feature>
<dbReference type="Proteomes" id="UP000655994">
    <property type="component" value="Unassembled WGS sequence"/>
</dbReference>